<feature type="transmembrane region" description="Helical" evidence="1">
    <location>
        <begin position="21"/>
        <end position="40"/>
    </location>
</feature>
<keyword evidence="1" id="KW-0812">Transmembrane</keyword>
<feature type="transmembrane region" description="Helical" evidence="1">
    <location>
        <begin position="60"/>
        <end position="80"/>
    </location>
</feature>
<evidence type="ECO:0000256" key="1">
    <source>
        <dbReference type="SAM" id="Phobius"/>
    </source>
</evidence>
<keyword evidence="1" id="KW-0472">Membrane</keyword>
<gene>
    <name evidence="2" type="ORF">SAMN04488115_105285</name>
</gene>
<keyword evidence="3" id="KW-1185">Reference proteome</keyword>
<proteinExistence type="predicted"/>
<sequence length="141" mass="14612">MLGGLGSFIASEVSGAVKRNVIVYGLFGLTALLVVCSVGYALNALHTVLLIHYGPVAASLWIAGGLLATALLAFCVALFVKNRRRPPRPLATTALAAAPIAAKLLGSRMSWRMAMVGGILVLGTVLGRQFFSGGDAEDDQS</sequence>
<keyword evidence="1" id="KW-1133">Transmembrane helix</keyword>
<accession>A0A1H6AA68</accession>
<dbReference type="RefSeq" id="WP_146071357.1">
    <property type="nucleotide sequence ID" value="NZ_FNUY01000005.1"/>
</dbReference>
<dbReference type="AlphaFoldDB" id="A0A1H6AA68"/>
<protein>
    <submittedName>
        <fullName evidence="2">Uncharacterized protein</fullName>
    </submittedName>
</protein>
<organism evidence="2 3">
    <name type="scientific">Bosea lathyri</name>
    <dbReference type="NCBI Taxonomy" id="1036778"/>
    <lineage>
        <taxon>Bacteria</taxon>
        <taxon>Pseudomonadati</taxon>
        <taxon>Pseudomonadota</taxon>
        <taxon>Alphaproteobacteria</taxon>
        <taxon>Hyphomicrobiales</taxon>
        <taxon>Boseaceae</taxon>
        <taxon>Bosea</taxon>
    </lineage>
</organism>
<name>A0A1H6AA68_9HYPH</name>
<reference evidence="2 3" key="1">
    <citation type="submission" date="2016-10" db="EMBL/GenBank/DDBJ databases">
        <authorList>
            <person name="de Groot N.N."/>
        </authorList>
    </citation>
    <scope>NUCLEOTIDE SEQUENCE [LARGE SCALE GENOMIC DNA]</scope>
    <source>
        <strain evidence="2 3">DSM 26656</strain>
    </source>
</reference>
<dbReference type="OrthoDB" id="8162838at2"/>
<evidence type="ECO:0000313" key="3">
    <source>
        <dbReference type="Proteomes" id="UP000236743"/>
    </source>
</evidence>
<dbReference type="Proteomes" id="UP000236743">
    <property type="component" value="Unassembled WGS sequence"/>
</dbReference>
<feature type="transmembrane region" description="Helical" evidence="1">
    <location>
        <begin position="113"/>
        <end position="131"/>
    </location>
</feature>
<dbReference type="EMBL" id="FNUY01000005">
    <property type="protein sequence ID" value="SEG44957.1"/>
    <property type="molecule type" value="Genomic_DNA"/>
</dbReference>
<evidence type="ECO:0000313" key="2">
    <source>
        <dbReference type="EMBL" id="SEG44957.1"/>
    </source>
</evidence>